<dbReference type="NCBIfam" id="NF011314">
    <property type="entry name" value="PRK14725.1"/>
    <property type="match status" value="1"/>
</dbReference>
<evidence type="ECO:0000259" key="13">
    <source>
        <dbReference type="Pfam" id="PF00224"/>
    </source>
</evidence>
<dbReference type="GO" id="GO:0004743">
    <property type="term" value="F:pyruvate kinase activity"/>
    <property type="evidence" value="ECO:0007669"/>
    <property type="project" value="UniProtKB-EC"/>
</dbReference>
<keyword evidence="11" id="KW-0324">Glycolysis</keyword>
<dbReference type="EMBL" id="CP118157">
    <property type="protein sequence ID" value="WOF21781.1"/>
    <property type="molecule type" value="Genomic_DNA"/>
</dbReference>
<keyword evidence="9" id="KW-0067">ATP-binding</keyword>
<dbReference type="Gene3D" id="3.20.20.60">
    <property type="entry name" value="Phosphoenolpyruvate-binding domains"/>
    <property type="match status" value="1"/>
</dbReference>
<evidence type="ECO:0000256" key="11">
    <source>
        <dbReference type="ARBA" id="ARBA00023152"/>
    </source>
</evidence>
<sequence>MTDTEPDGYRRELAALRDELRELRADAVSAADLARERIAAVHPDHRHGARNLHHYLALRSRDLRPLQERLSGAGLSSLGRMEGDVLRNLDAVLHILGAALDDDPPGSPAAGAPDPHDLHVNAAALLGGEAEDRSTRIMVTLPSEAADDASIVQRFAGAGMDLARVNCAHDDDDAWRRMAGHVRAADDAIRVAMDLGGPKLRTGPLAEGPRVVKVKPKRDDAGGVTAPARLLLIASDAEASGDVRSAPVRDAGWLAERTTGETVRFADARGRRRKMRVARADARGVLLEGGRTAYLEEGAVLRCGERETVVDRLDAVEGALRLAKGDTIVLTSSLDPATSEDGRHRIGCTLPEALRAVRPGHRIAFDDGKIEGVVRSVEDGAAIVEVTGAPEGGTKLKAEKGINLPDTDLPVSALTDDDVAALDVVVEVADIVELSFARSAQDVRRLLDELDARGAEHLGVVVKLETTQGFRALPEIILELMRRPRAGIMIARGDLAVEAGFERLAEVQEEMLWLCEAARLPVVWATQVLDDLAKRGVPTRAEITDAATANRAECVMLNKGPRIDDAIRALDDILRRMEGHMDKKRPLLRRLHAWLPDA</sequence>
<dbReference type="Proteomes" id="UP001305498">
    <property type="component" value="Chromosome"/>
</dbReference>
<gene>
    <name evidence="14" type="ORF">N8K70_10325</name>
</gene>
<keyword evidence="6" id="KW-0479">Metal-binding</keyword>
<keyword evidence="15" id="KW-1185">Reference proteome</keyword>
<dbReference type="SUPFAM" id="SSF51621">
    <property type="entry name" value="Phosphoenolpyruvate/pyruvate domain"/>
    <property type="match status" value="1"/>
</dbReference>
<dbReference type="SUPFAM" id="SSF50800">
    <property type="entry name" value="PK beta-barrel domain-like"/>
    <property type="match status" value="1"/>
</dbReference>
<evidence type="ECO:0000313" key="15">
    <source>
        <dbReference type="Proteomes" id="UP001305498"/>
    </source>
</evidence>
<keyword evidence="5" id="KW-0808">Transferase</keyword>
<dbReference type="InterPro" id="IPR015813">
    <property type="entry name" value="Pyrv/PenolPyrv_kinase-like_dom"/>
</dbReference>
<dbReference type="RefSeq" id="WP_317138259.1">
    <property type="nucleotide sequence ID" value="NZ_CP118157.1"/>
</dbReference>
<dbReference type="InterPro" id="IPR011037">
    <property type="entry name" value="Pyrv_Knase-like_insert_dom_sf"/>
</dbReference>
<dbReference type="GO" id="GO:0000287">
    <property type="term" value="F:magnesium ion binding"/>
    <property type="evidence" value="ECO:0007669"/>
    <property type="project" value="InterPro"/>
</dbReference>
<feature type="domain" description="Pyruvate kinase barrel" evidence="13">
    <location>
        <begin position="319"/>
        <end position="558"/>
    </location>
</feature>
<keyword evidence="12 14" id="KW-0670">Pyruvate</keyword>
<keyword evidence="8 14" id="KW-0418">Kinase</keyword>
<evidence type="ECO:0000256" key="8">
    <source>
        <dbReference type="ARBA" id="ARBA00022777"/>
    </source>
</evidence>
<dbReference type="InterPro" id="IPR001697">
    <property type="entry name" value="Pyr_Knase"/>
</dbReference>
<protein>
    <recommendedName>
        <fullName evidence="4">pyruvate kinase</fullName>
        <ecNumber evidence="4">2.7.1.40</ecNumber>
    </recommendedName>
</protein>
<dbReference type="GO" id="GO:0016301">
    <property type="term" value="F:kinase activity"/>
    <property type="evidence" value="ECO:0007669"/>
    <property type="project" value="UniProtKB-KW"/>
</dbReference>
<name>A0AA97I3S3_9MICO</name>
<evidence type="ECO:0000256" key="3">
    <source>
        <dbReference type="ARBA" id="ARBA00008663"/>
    </source>
</evidence>
<dbReference type="KEGG" id="mbet:N8K70_10325"/>
<evidence type="ECO:0000256" key="9">
    <source>
        <dbReference type="ARBA" id="ARBA00022840"/>
    </source>
</evidence>
<comment type="similarity">
    <text evidence="3">Belongs to the pyruvate kinase family.</text>
</comment>
<evidence type="ECO:0000256" key="2">
    <source>
        <dbReference type="ARBA" id="ARBA00004997"/>
    </source>
</evidence>
<reference evidence="14 15" key="1">
    <citation type="submission" date="2023-02" db="EMBL/GenBank/DDBJ databases">
        <title>Microbacterium betulae sp. nov., isolated from birch wood.</title>
        <authorList>
            <person name="Pasciak M."/>
            <person name="Pawlik K.J."/>
            <person name="Martynowski D."/>
            <person name="Laczmanski L."/>
            <person name="Ciekot J."/>
            <person name="Szponar B."/>
            <person name="Wojcik-Fatla A."/>
            <person name="Mackiewicz B."/>
            <person name="Farian E."/>
            <person name="Cholewa G."/>
            <person name="Cholewa A."/>
            <person name="Dutkiewicz J."/>
        </authorList>
    </citation>
    <scope>NUCLEOTIDE SEQUENCE [LARGE SCALE GENOMIC DNA]</scope>
    <source>
        <strain evidence="14 15">AB</strain>
    </source>
</reference>
<evidence type="ECO:0000256" key="1">
    <source>
        <dbReference type="ARBA" id="ARBA00001958"/>
    </source>
</evidence>
<evidence type="ECO:0000256" key="6">
    <source>
        <dbReference type="ARBA" id="ARBA00022723"/>
    </source>
</evidence>
<evidence type="ECO:0000256" key="5">
    <source>
        <dbReference type="ARBA" id="ARBA00022679"/>
    </source>
</evidence>
<dbReference type="InterPro" id="IPR015793">
    <property type="entry name" value="Pyrv_Knase_brl"/>
</dbReference>
<evidence type="ECO:0000256" key="10">
    <source>
        <dbReference type="ARBA" id="ARBA00022842"/>
    </source>
</evidence>
<keyword evidence="7" id="KW-0547">Nucleotide-binding</keyword>
<dbReference type="InterPro" id="IPR015806">
    <property type="entry name" value="Pyrv_Knase_insert_dom_sf"/>
</dbReference>
<organism evidence="14 15">
    <name type="scientific">Microbacterium betulae</name>
    <dbReference type="NCBI Taxonomy" id="2981139"/>
    <lineage>
        <taxon>Bacteria</taxon>
        <taxon>Bacillati</taxon>
        <taxon>Actinomycetota</taxon>
        <taxon>Actinomycetes</taxon>
        <taxon>Micrococcales</taxon>
        <taxon>Microbacteriaceae</taxon>
        <taxon>Microbacterium</taxon>
    </lineage>
</organism>
<evidence type="ECO:0000256" key="7">
    <source>
        <dbReference type="ARBA" id="ARBA00022741"/>
    </source>
</evidence>
<evidence type="ECO:0000256" key="12">
    <source>
        <dbReference type="ARBA" id="ARBA00023317"/>
    </source>
</evidence>
<keyword evidence="10" id="KW-0460">Magnesium</keyword>
<dbReference type="Gene3D" id="2.40.33.10">
    <property type="entry name" value="PK beta-barrel domain-like"/>
    <property type="match status" value="1"/>
</dbReference>
<comment type="pathway">
    <text evidence="2">Carbohydrate degradation; glycolysis; pyruvate from D-glyceraldehyde 3-phosphate: step 5/5.</text>
</comment>
<dbReference type="GO" id="GO:0005524">
    <property type="term" value="F:ATP binding"/>
    <property type="evidence" value="ECO:0007669"/>
    <property type="project" value="UniProtKB-KW"/>
</dbReference>
<dbReference type="PANTHER" id="PTHR11817">
    <property type="entry name" value="PYRUVATE KINASE"/>
    <property type="match status" value="1"/>
</dbReference>
<comment type="cofactor">
    <cofactor evidence="1">
        <name>K(+)</name>
        <dbReference type="ChEBI" id="CHEBI:29103"/>
    </cofactor>
</comment>
<dbReference type="AlphaFoldDB" id="A0AA97I3S3"/>
<dbReference type="Pfam" id="PF00224">
    <property type="entry name" value="PK"/>
    <property type="match status" value="1"/>
</dbReference>
<accession>A0AA97I3S3</accession>
<evidence type="ECO:0000313" key="14">
    <source>
        <dbReference type="EMBL" id="WOF21781.1"/>
    </source>
</evidence>
<dbReference type="GO" id="GO:0030955">
    <property type="term" value="F:potassium ion binding"/>
    <property type="evidence" value="ECO:0007669"/>
    <property type="project" value="InterPro"/>
</dbReference>
<dbReference type="EC" id="2.7.1.40" evidence="4"/>
<evidence type="ECO:0000256" key="4">
    <source>
        <dbReference type="ARBA" id="ARBA00012142"/>
    </source>
</evidence>
<dbReference type="InterPro" id="IPR040442">
    <property type="entry name" value="Pyrv_kinase-like_dom_sf"/>
</dbReference>
<proteinExistence type="inferred from homology"/>